<accession>A0A1L9T2Z4</accession>
<evidence type="ECO:0000256" key="1">
    <source>
        <dbReference type="SAM" id="MobiDB-lite"/>
    </source>
</evidence>
<protein>
    <submittedName>
        <fullName evidence="3">Uncharacterized protein</fullName>
    </submittedName>
</protein>
<keyword evidence="2" id="KW-0472">Membrane</keyword>
<dbReference type="RefSeq" id="XP_040697585.1">
    <property type="nucleotide sequence ID" value="XM_040848099.1"/>
</dbReference>
<dbReference type="AlphaFoldDB" id="A0A1L9T2Z4"/>
<dbReference type="OrthoDB" id="3520229at2759"/>
<dbReference type="Proteomes" id="UP000184356">
    <property type="component" value="Unassembled WGS sequence"/>
</dbReference>
<evidence type="ECO:0000256" key="2">
    <source>
        <dbReference type="SAM" id="Phobius"/>
    </source>
</evidence>
<dbReference type="EMBL" id="KV878596">
    <property type="protein sequence ID" value="OJJ53779.1"/>
    <property type="molecule type" value="Genomic_DNA"/>
</dbReference>
<feature type="transmembrane region" description="Helical" evidence="2">
    <location>
        <begin position="144"/>
        <end position="163"/>
    </location>
</feature>
<reference evidence="4" key="1">
    <citation type="journal article" date="2017" name="Genome Biol.">
        <title>Comparative genomics reveals high biological diversity and specific adaptations in the industrially and medically important fungal genus Aspergillus.</title>
        <authorList>
            <person name="de Vries R.P."/>
            <person name="Riley R."/>
            <person name="Wiebenga A."/>
            <person name="Aguilar-Osorio G."/>
            <person name="Amillis S."/>
            <person name="Uchima C.A."/>
            <person name="Anderluh G."/>
            <person name="Asadollahi M."/>
            <person name="Askin M."/>
            <person name="Barry K."/>
            <person name="Battaglia E."/>
            <person name="Bayram O."/>
            <person name="Benocci T."/>
            <person name="Braus-Stromeyer S.A."/>
            <person name="Caldana C."/>
            <person name="Canovas D."/>
            <person name="Cerqueira G.C."/>
            <person name="Chen F."/>
            <person name="Chen W."/>
            <person name="Choi C."/>
            <person name="Clum A."/>
            <person name="Dos Santos R.A."/>
            <person name="Damasio A.R."/>
            <person name="Diallinas G."/>
            <person name="Emri T."/>
            <person name="Fekete E."/>
            <person name="Flipphi M."/>
            <person name="Freyberg S."/>
            <person name="Gallo A."/>
            <person name="Gournas C."/>
            <person name="Habgood R."/>
            <person name="Hainaut M."/>
            <person name="Harispe M.L."/>
            <person name="Henrissat B."/>
            <person name="Hilden K.S."/>
            <person name="Hope R."/>
            <person name="Hossain A."/>
            <person name="Karabika E."/>
            <person name="Karaffa L."/>
            <person name="Karanyi Z."/>
            <person name="Krasevec N."/>
            <person name="Kuo A."/>
            <person name="Kusch H."/>
            <person name="LaButti K."/>
            <person name="Lagendijk E.L."/>
            <person name="Lapidus A."/>
            <person name="Levasseur A."/>
            <person name="Lindquist E."/>
            <person name="Lipzen A."/>
            <person name="Logrieco A.F."/>
            <person name="MacCabe A."/>
            <person name="Maekelae M.R."/>
            <person name="Malavazi I."/>
            <person name="Melin P."/>
            <person name="Meyer V."/>
            <person name="Mielnichuk N."/>
            <person name="Miskei M."/>
            <person name="Molnar A.P."/>
            <person name="Mule G."/>
            <person name="Ngan C.Y."/>
            <person name="Orejas M."/>
            <person name="Orosz E."/>
            <person name="Ouedraogo J.P."/>
            <person name="Overkamp K.M."/>
            <person name="Park H.-S."/>
            <person name="Perrone G."/>
            <person name="Piumi F."/>
            <person name="Punt P.J."/>
            <person name="Ram A.F."/>
            <person name="Ramon A."/>
            <person name="Rauscher S."/>
            <person name="Record E."/>
            <person name="Riano-Pachon D.M."/>
            <person name="Robert V."/>
            <person name="Roehrig J."/>
            <person name="Ruller R."/>
            <person name="Salamov A."/>
            <person name="Salih N.S."/>
            <person name="Samson R.A."/>
            <person name="Sandor E."/>
            <person name="Sanguinetti M."/>
            <person name="Schuetze T."/>
            <person name="Sepcic K."/>
            <person name="Shelest E."/>
            <person name="Sherlock G."/>
            <person name="Sophianopoulou V."/>
            <person name="Squina F.M."/>
            <person name="Sun H."/>
            <person name="Susca A."/>
            <person name="Todd R.B."/>
            <person name="Tsang A."/>
            <person name="Unkles S.E."/>
            <person name="van de Wiele N."/>
            <person name="van Rossen-Uffink D."/>
            <person name="Oliveira J.V."/>
            <person name="Vesth T.C."/>
            <person name="Visser J."/>
            <person name="Yu J.-H."/>
            <person name="Zhou M."/>
            <person name="Andersen M.R."/>
            <person name="Archer D.B."/>
            <person name="Baker S.E."/>
            <person name="Benoit I."/>
            <person name="Brakhage A.A."/>
            <person name="Braus G.H."/>
            <person name="Fischer R."/>
            <person name="Frisvad J.C."/>
            <person name="Goldman G.H."/>
            <person name="Houbraken J."/>
            <person name="Oakley B."/>
            <person name="Pocsi I."/>
            <person name="Scazzocchio C."/>
            <person name="Seiboth B."/>
            <person name="vanKuyk P.A."/>
            <person name="Wortman J."/>
            <person name="Dyer P.S."/>
            <person name="Grigoriev I.V."/>
        </authorList>
    </citation>
    <scope>NUCLEOTIDE SEQUENCE [LARGE SCALE GENOMIC DNA]</scope>
    <source>
        <strain evidence="4">CBS 593.65</strain>
    </source>
</reference>
<sequence length="164" mass="16802">MPSATTTATSTCTGAAMYELPIKDAACGTPNNKDKDYESLFSSCAAPAAVRTYHNDCALFAPALDQSIQSLTNCLYDGGVEWEDVWCTGNTNASATGTAYPTSTATATSKGASSSTSTSTSKEAKETDADTNGAASSRAWRSGAVVWGLLGLQAVGAGIVVFCR</sequence>
<evidence type="ECO:0000313" key="3">
    <source>
        <dbReference type="EMBL" id="OJJ53779.1"/>
    </source>
</evidence>
<keyword evidence="2" id="KW-1133">Transmembrane helix</keyword>
<feature type="region of interest" description="Disordered" evidence="1">
    <location>
        <begin position="98"/>
        <end position="134"/>
    </location>
</feature>
<evidence type="ECO:0000313" key="4">
    <source>
        <dbReference type="Proteomes" id="UP000184356"/>
    </source>
</evidence>
<gene>
    <name evidence="3" type="ORF">ASPSYDRAFT_50532</name>
</gene>
<keyword evidence="2" id="KW-0812">Transmembrane</keyword>
<name>A0A1L9T2Z4_9EURO</name>
<keyword evidence="4" id="KW-1185">Reference proteome</keyword>
<dbReference type="VEuPathDB" id="FungiDB:ASPSYDRAFT_50532"/>
<dbReference type="GeneID" id="63764172"/>
<proteinExistence type="predicted"/>
<feature type="compositionally biased region" description="Low complexity" evidence="1">
    <location>
        <begin position="98"/>
        <end position="121"/>
    </location>
</feature>
<organism evidence="3 4">
    <name type="scientific">Aspergillus sydowii CBS 593.65</name>
    <dbReference type="NCBI Taxonomy" id="1036612"/>
    <lineage>
        <taxon>Eukaryota</taxon>
        <taxon>Fungi</taxon>
        <taxon>Dikarya</taxon>
        <taxon>Ascomycota</taxon>
        <taxon>Pezizomycotina</taxon>
        <taxon>Eurotiomycetes</taxon>
        <taxon>Eurotiomycetidae</taxon>
        <taxon>Eurotiales</taxon>
        <taxon>Aspergillaceae</taxon>
        <taxon>Aspergillus</taxon>
        <taxon>Aspergillus subgen. Nidulantes</taxon>
    </lineage>
</organism>